<organism evidence="2 3">
    <name type="scientific">Rhizobium puerariae</name>
    <dbReference type="NCBI Taxonomy" id="1585791"/>
    <lineage>
        <taxon>Bacteria</taxon>
        <taxon>Pseudomonadati</taxon>
        <taxon>Pseudomonadota</taxon>
        <taxon>Alphaproteobacteria</taxon>
        <taxon>Hyphomicrobiales</taxon>
        <taxon>Rhizobiaceae</taxon>
        <taxon>Rhizobium/Agrobacterium group</taxon>
        <taxon>Rhizobium</taxon>
    </lineage>
</organism>
<accession>A0ABV6APB2</accession>
<dbReference type="RefSeq" id="WP_377265265.1">
    <property type="nucleotide sequence ID" value="NZ_JBHMAA010000034.1"/>
</dbReference>
<evidence type="ECO:0000313" key="3">
    <source>
        <dbReference type="Proteomes" id="UP001589692"/>
    </source>
</evidence>
<proteinExistence type="predicted"/>
<evidence type="ECO:0000256" key="1">
    <source>
        <dbReference type="SAM" id="MobiDB-lite"/>
    </source>
</evidence>
<feature type="compositionally biased region" description="Polar residues" evidence="1">
    <location>
        <begin position="112"/>
        <end position="131"/>
    </location>
</feature>
<protein>
    <submittedName>
        <fullName evidence="2">Excisionase</fullName>
    </submittedName>
</protein>
<keyword evidence="3" id="KW-1185">Reference proteome</keyword>
<dbReference type="EMBL" id="JBHMAA010000034">
    <property type="protein sequence ID" value="MFB9952456.1"/>
    <property type="molecule type" value="Genomic_DNA"/>
</dbReference>
<reference evidence="2 3" key="1">
    <citation type="submission" date="2024-09" db="EMBL/GenBank/DDBJ databases">
        <authorList>
            <person name="Sun Q."/>
            <person name="Mori K."/>
        </authorList>
    </citation>
    <scope>NUCLEOTIDE SEQUENCE [LARGE SCALE GENOMIC DNA]</scope>
    <source>
        <strain evidence="2 3">TBRC 4938</strain>
    </source>
</reference>
<name>A0ABV6APB2_9HYPH</name>
<comment type="caution">
    <text evidence="2">The sequence shown here is derived from an EMBL/GenBank/DDBJ whole genome shotgun (WGS) entry which is preliminary data.</text>
</comment>
<dbReference type="Proteomes" id="UP001589692">
    <property type="component" value="Unassembled WGS sequence"/>
</dbReference>
<feature type="region of interest" description="Disordered" evidence="1">
    <location>
        <begin position="64"/>
        <end position="97"/>
    </location>
</feature>
<gene>
    <name evidence="2" type="ORF">ACFFP0_26735</name>
</gene>
<sequence>MKIDPNLVTDDMPLRLKKALELAFPHGGMTVSGLRTEIRNGNLAAETIAGKQFTTLNHIKAMRAKCRANQKGSASGSASERDEQPSGSSSTDRLKSAQDALQTMSLALIGRSKNTSLKDTSRTSTRVIRKA</sequence>
<feature type="region of interest" description="Disordered" evidence="1">
    <location>
        <begin position="111"/>
        <end position="131"/>
    </location>
</feature>
<evidence type="ECO:0000313" key="2">
    <source>
        <dbReference type="EMBL" id="MFB9952456.1"/>
    </source>
</evidence>